<name>A0ABV2MHE4_9HYPH</name>
<dbReference type="GeneID" id="91149996"/>
<evidence type="ECO:0000259" key="2">
    <source>
        <dbReference type="Pfam" id="PF00582"/>
    </source>
</evidence>
<evidence type="ECO:0000256" key="1">
    <source>
        <dbReference type="ARBA" id="ARBA00008791"/>
    </source>
</evidence>
<gene>
    <name evidence="3" type="ORF">ABID08_003230</name>
</gene>
<evidence type="ECO:0000313" key="3">
    <source>
        <dbReference type="EMBL" id="MET3755859.1"/>
    </source>
</evidence>
<comment type="caution">
    <text evidence="3">The sequence shown here is derived from an EMBL/GenBank/DDBJ whole genome shotgun (WGS) entry which is preliminary data.</text>
</comment>
<dbReference type="InterPro" id="IPR006016">
    <property type="entry name" value="UspA"/>
</dbReference>
<dbReference type="RefSeq" id="WP_168296166.1">
    <property type="nucleotide sequence ID" value="NZ_CP071604.1"/>
</dbReference>
<dbReference type="EMBL" id="JBEPMY010000008">
    <property type="protein sequence ID" value="MET3755859.1"/>
    <property type="molecule type" value="Genomic_DNA"/>
</dbReference>
<organism evidence="3 4">
    <name type="scientific">Rhizobium binae</name>
    <dbReference type="NCBI Taxonomy" id="1138190"/>
    <lineage>
        <taxon>Bacteria</taxon>
        <taxon>Pseudomonadati</taxon>
        <taxon>Pseudomonadota</taxon>
        <taxon>Alphaproteobacteria</taxon>
        <taxon>Hyphomicrobiales</taxon>
        <taxon>Rhizobiaceae</taxon>
        <taxon>Rhizobium/Agrobacterium group</taxon>
        <taxon>Rhizobium</taxon>
    </lineage>
</organism>
<dbReference type="PRINTS" id="PR01438">
    <property type="entry name" value="UNVRSLSTRESS"/>
</dbReference>
<proteinExistence type="inferred from homology"/>
<dbReference type="Pfam" id="PF00582">
    <property type="entry name" value="Usp"/>
    <property type="match status" value="1"/>
</dbReference>
<evidence type="ECO:0000313" key="4">
    <source>
        <dbReference type="Proteomes" id="UP001549077"/>
    </source>
</evidence>
<dbReference type="CDD" id="cd00293">
    <property type="entry name" value="USP-like"/>
    <property type="match status" value="1"/>
</dbReference>
<dbReference type="PANTHER" id="PTHR46268:SF15">
    <property type="entry name" value="UNIVERSAL STRESS PROTEIN HP_0031"/>
    <property type="match status" value="1"/>
</dbReference>
<reference evidence="3 4" key="1">
    <citation type="submission" date="2024-06" db="EMBL/GenBank/DDBJ databases">
        <title>Genomic Encyclopedia of Type Strains, Phase IV (KMG-IV): sequencing the most valuable type-strain genomes for metagenomic binning, comparative biology and taxonomic classification.</title>
        <authorList>
            <person name="Goeker M."/>
        </authorList>
    </citation>
    <scope>NUCLEOTIDE SEQUENCE [LARGE SCALE GENOMIC DNA]</scope>
    <source>
        <strain evidence="3 4">DSM 29288</strain>
    </source>
</reference>
<keyword evidence="4" id="KW-1185">Reference proteome</keyword>
<comment type="similarity">
    <text evidence="1">Belongs to the universal stress protein A family.</text>
</comment>
<sequence length="276" mass="30003">MSLKTVLAIVGATDTAPDINFAIEFATEHDAHLSILIIAATLQPAAADYPVASDWVEQMQDEINTLHRLRQQAEDLCQMSDVSFDVDFLYEDIFIAQSNIGMRAMYSDIVLVGPGLRGDAQLRRAVVAATAFDSRTPLLLVPNTGLSSLKPKNVLVAWNSRPEAAFAAKAALEMLIAAEVVHLVLVDPDSAYFRSGDEPGADIAAFLARHGVKVIVEQLASAGRRTEDVLRQHARELGCDMIVMGAYGHSRLRERIFGGVTASILQDCNVPVFMAR</sequence>
<feature type="domain" description="UspA" evidence="2">
    <location>
        <begin position="152"/>
        <end position="276"/>
    </location>
</feature>
<accession>A0ABV2MHE4</accession>
<protein>
    <submittedName>
        <fullName evidence="3">Nucleotide-binding universal stress UspA family protein</fullName>
    </submittedName>
</protein>
<dbReference type="Proteomes" id="UP001549077">
    <property type="component" value="Unassembled WGS sequence"/>
</dbReference>
<dbReference type="SUPFAM" id="SSF52402">
    <property type="entry name" value="Adenine nucleotide alpha hydrolases-like"/>
    <property type="match status" value="1"/>
</dbReference>
<dbReference type="Gene3D" id="3.40.50.12370">
    <property type="match status" value="1"/>
</dbReference>
<dbReference type="InterPro" id="IPR006015">
    <property type="entry name" value="Universal_stress_UspA"/>
</dbReference>
<dbReference type="PANTHER" id="PTHR46268">
    <property type="entry name" value="STRESS RESPONSE PROTEIN NHAX"/>
    <property type="match status" value="1"/>
</dbReference>